<dbReference type="Gene3D" id="3.40.50.150">
    <property type="entry name" value="Vaccinia Virus protein VP39"/>
    <property type="match status" value="1"/>
</dbReference>
<proteinExistence type="predicted"/>
<dbReference type="AlphaFoldDB" id="A0A1M7AWR3"/>
<dbReference type="Pfam" id="PF06080">
    <property type="entry name" value="DUF938"/>
    <property type="match status" value="1"/>
</dbReference>
<evidence type="ECO:0000313" key="3">
    <source>
        <dbReference type="Proteomes" id="UP000184123"/>
    </source>
</evidence>
<dbReference type="PANTHER" id="PTHR20974">
    <property type="entry name" value="UPF0585 PROTEIN CG18661"/>
    <property type="match status" value="1"/>
</dbReference>
<sequence length="223" mass="24991">MVRPMANAPTDDRRLFSPSTARNREPIHAVLEASLVSSARVLELASGSGEHAVYMAERHPDWRWQPSDVDDDAIQSMEAWRRHTGLNNMLAPQRRDLLEAWVDKGQVEDSQADNIDSDKPWDAMVAINLVHISPWAVTERLMLAAQRHLVSGGVLFLYGPYRRGGEHTAPSNAQFDAWLKARDPRWGVRDLEQVVAEAADNGLTLQSVEQLPANNLAVVFRRA</sequence>
<dbReference type="Proteomes" id="UP000184123">
    <property type="component" value="Unassembled WGS sequence"/>
</dbReference>
<evidence type="ECO:0000313" key="2">
    <source>
        <dbReference type="EMBL" id="SHL47141.1"/>
    </source>
</evidence>
<dbReference type="PANTHER" id="PTHR20974:SF0">
    <property type="entry name" value="UPF0585 PROTEIN CG18661"/>
    <property type="match status" value="1"/>
</dbReference>
<dbReference type="SUPFAM" id="SSF53335">
    <property type="entry name" value="S-adenosyl-L-methionine-dependent methyltransferases"/>
    <property type="match status" value="1"/>
</dbReference>
<reference evidence="2 3" key="1">
    <citation type="submission" date="2016-11" db="EMBL/GenBank/DDBJ databases">
        <authorList>
            <person name="Jaros S."/>
            <person name="Januszkiewicz K."/>
            <person name="Wedrychowicz H."/>
        </authorList>
    </citation>
    <scope>NUCLEOTIDE SEQUENCE [LARGE SCALE GENOMIC DNA]</scope>
    <source>
        <strain evidence="2 3">DSM 4740</strain>
    </source>
</reference>
<dbReference type="InterPro" id="IPR010342">
    <property type="entry name" value="DUF938"/>
</dbReference>
<dbReference type="InterPro" id="IPR029063">
    <property type="entry name" value="SAM-dependent_MTases_sf"/>
</dbReference>
<accession>A0A1M7AWR3</accession>
<evidence type="ECO:0008006" key="4">
    <source>
        <dbReference type="Google" id="ProtNLM"/>
    </source>
</evidence>
<evidence type="ECO:0000256" key="1">
    <source>
        <dbReference type="SAM" id="MobiDB-lite"/>
    </source>
</evidence>
<organism evidence="2 3">
    <name type="scientific">Halomonas cupida</name>
    <dbReference type="NCBI Taxonomy" id="44933"/>
    <lineage>
        <taxon>Bacteria</taxon>
        <taxon>Pseudomonadati</taxon>
        <taxon>Pseudomonadota</taxon>
        <taxon>Gammaproteobacteria</taxon>
        <taxon>Oceanospirillales</taxon>
        <taxon>Halomonadaceae</taxon>
        <taxon>Halomonas</taxon>
    </lineage>
</organism>
<protein>
    <recommendedName>
        <fullName evidence="4">SAM-dependent methyltransferase</fullName>
    </recommendedName>
</protein>
<name>A0A1M7AWR3_9GAMM</name>
<gene>
    <name evidence="2" type="ORF">SAMN05660971_00671</name>
</gene>
<feature type="region of interest" description="Disordered" evidence="1">
    <location>
        <begin position="1"/>
        <end position="21"/>
    </location>
</feature>
<dbReference type="STRING" id="44933.SAMN05660971_00671"/>
<dbReference type="EMBL" id="FRCA01000001">
    <property type="protein sequence ID" value="SHL47141.1"/>
    <property type="molecule type" value="Genomic_DNA"/>
</dbReference>